<comment type="caution">
    <text evidence="1">The sequence shown here is derived from an EMBL/GenBank/DDBJ whole genome shotgun (WGS) entry which is preliminary data.</text>
</comment>
<keyword evidence="2" id="KW-1185">Reference proteome</keyword>
<organism evidence="1 2">
    <name type="scientific">Tunturiibacter gelidiferens</name>
    <dbReference type="NCBI Taxonomy" id="3069689"/>
    <lineage>
        <taxon>Bacteria</taxon>
        <taxon>Pseudomonadati</taxon>
        <taxon>Acidobacteriota</taxon>
        <taxon>Terriglobia</taxon>
        <taxon>Terriglobales</taxon>
        <taxon>Acidobacteriaceae</taxon>
        <taxon>Tunturiibacter</taxon>
    </lineage>
</organism>
<evidence type="ECO:0000313" key="1">
    <source>
        <dbReference type="EMBL" id="MBB5327445.1"/>
    </source>
</evidence>
<dbReference type="EMBL" id="JACHEB010000002">
    <property type="protein sequence ID" value="MBB5327445.1"/>
    <property type="molecule type" value="Genomic_DNA"/>
</dbReference>
<dbReference type="AlphaFoldDB" id="A0A9X0U313"/>
<gene>
    <name evidence="1" type="ORF">HDF14_001050</name>
</gene>
<accession>A0A9X0U313</accession>
<dbReference type="Proteomes" id="UP000535182">
    <property type="component" value="Unassembled WGS sequence"/>
</dbReference>
<name>A0A9X0U313_9BACT</name>
<reference evidence="1 2" key="1">
    <citation type="submission" date="2020-08" db="EMBL/GenBank/DDBJ databases">
        <title>Genomic Encyclopedia of Type Strains, Phase IV (KMG-V): Genome sequencing to study the core and pangenomes of soil and plant-associated prokaryotes.</title>
        <authorList>
            <person name="Whitman W."/>
        </authorList>
    </citation>
    <scope>NUCLEOTIDE SEQUENCE [LARGE SCALE GENOMIC DNA]</scope>
    <source>
        <strain evidence="1 2">X5P2</strain>
    </source>
</reference>
<protein>
    <submittedName>
        <fullName evidence="1">Tellurite resistance protein B-like protein</fullName>
    </submittedName>
</protein>
<dbReference type="RefSeq" id="WP_183974142.1">
    <property type="nucleotide sequence ID" value="NZ_JACHEB010000002.1"/>
</dbReference>
<proteinExistence type="predicted"/>
<evidence type="ECO:0000313" key="2">
    <source>
        <dbReference type="Proteomes" id="UP000535182"/>
    </source>
</evidence>
<sequence>MYLKNSVPHLTVENDPRGELRAHVALAISRVGDPEDINDIEVLMAADVQRIQLGLAARARREHTPLAEGSAMRYTNQYVQAIRHLKSESEGPFLAKLLPEPIFELEVAWALVAWAMTTDLPNTARIDSSATWTRNLEEIWQARSADGIKGFDESRRAEAVGYVRKHIVELLQSDGGVANEGSVIWRLKDLVRPLAILDGRNSSTLILDILASPLQTNGTLDGWKVLPTLEVLLFAGAILPNDKTYALVARYVEQLTSKWQSDNDLSLVGIALGVLPFVEDASAGIATLADYLDHIRMRSEGLRKVVKALGHSRREEAVDLLLSIVHADESIQRFGQEWLDAIAVLDNVRSREILLSVIDPTLPGIQGLNISKLDVVLAPRIAEAAQRHPAMKSRILALCDASLDHPRRELLSEVIVHLKDDKALLTSPQPAG</sequence>